<feature type="compositionally biased region" description="Low complexity" evidence="1">
    <location>
        <begin position="115"/>
        <end position="126"/>
    </location>
</feature>
<evidence type="ECO:0000313" key="3">
    <source>
        <dbReference type="Proteomes" id="UP001396334"/>
    </source>
</evidence>
<feature type="region of interest" description="Disordered" evidence="1">
    <location>
        <begin position="1"/>
        <end position="27"/>
    </location>
</feature>
<protein>
    <submittedName>
        <fullName evidence="2">Uncharacterized protein</fullName>
    </submittedName>
</protein>
<reference evidence="2 3" key="1">
    <citation type="journal article" date="2024" name="G3 (Bethesda)">
        <title>Genome assembly of Hibiscus sabdariffa L. provides insights into metabolisms of medicinal natural products.</title>
        <authorList>
            <person name="Kim T."/>
        </authorList>
    </citation>
    <scope>NUCLEOTIDE SEQUENCE [LARGE SCALE GENOMIC DNA]</scope>
    <source>
        <strain evidence="2">TK-2024</strain>
        <tissue evidence="2">Old leaves</tissue>
    </source>
</reference>
<dbReference type="Proteomes" id="UP001396334">
    <property type="component" value="Unassembled WGS sequence"/>
</dbReference>
<comment type="caution">
    <text evidence="2">The sequence shown here is derived from an EMBL/GenBank/DDBJ whole genome shotgun (WGS) entry which is preliminary data.</text>
</comment>
<evidence type="ECO:0000256" key="1">
    <source>
        <dbReference type="SAM" id="MobiDB-lite"/>
    </source>
</evidence>
<sequence length="181" mass="19700">MLVDRKQRRQPRKPIASDTTDNSFPLQQSRYNPIFMDNDNTEAIATQAMVTIPILQQAHDTVAPLSTDQSNVHIQTTHPNTSPVKLKAKGKLPQAVRKPTTLNLRSKSVNILTRKSGSFTASSSRSTKGRSQAASLHSKKHAAIELDPSATPIALVGNSLRKPNINKNSTVNPHPAIATDV</sequence>
<dbReference type="EMBL" id="JBBPBN010000005">
    <property type="protein sequence ID" value="KAK9037164.1"/>
    <property type="molecule type" value="Genomic_DNA"/>
</dbReference>
<feature type="compositionally biased region" description="Basic residues" evidence="1">
    <location>
        <begin position="1"/>
        <end position="12"/>
    </location>
</feature>
<feature type="region of interest" description="Disordered" evidence="1">
    <location>
        <begin position="115"/>
        <end position="138"/>
    </location>
</feature>
<keyword evidence="3" id="KW-1185">Reference proteome</keyword>
<proteinExistence type="predicted"/>
<feature type="compositionally biased region" description="Polar residues" evidence="1">
    <location>
        <begin position="17"/>
        <end position="27"/>
    </location>
</feature>
<gene>
    <name evidence="2" type="ORF">V6N11_022085</name>
</gene>
<accession>A0ABR2TIW3</accession>
<name>A0ABR2TIW3_9ROSI</name>
<evidence type="ECO:0000313" key="2">
    <source>
        <dbReference type="EMBL" id="KAK9037164.1"/>
    </source>
</evidence>
<organism evidence="2 3">
    <name type="scientific">Hibiscus sabdariffa</name>
    <name type="common">roselle</name>
    <dbReference type="NCBI Taxonomy" id="183260"/>
    <lineage>
        <taxon>Eukaryota</taxon>
        <taxon>Viridiplantae</taxon>
        <taxon>Streptophyta</taxon>
        <taxon>Embryophyta</taxon>
        <taxon>Tracheophyta</taxon>
        <taxon>Spermatophyta</taxon>
        <taxon>Magnoliopsida</taxon>
        <taxon>eudicotyledons</taxon>
        <taxon>Gunneridae</taxon>
        <taxon>Pentapetalae</taxon>
        <taxon>rosids</taxon>
        <taxon>malvids</taxon>
        <taxon>Malvales</taxon>
        <taxon>Malvaceae</taxon>
        <taxon>Malvoideae</taxon>
        <taxon>Hibiscus</taxon>
    </lineage>
</organism>